<protein>
    <submittedName>
        <fullName evidence="1">Uncharacterized protein</fullName>
    </submittedName>
</protein>
<keyword evidence="2" id="KW-1185">Reference proteome</keyword>
<evidence type="ECO:0000313" key="2">
    <source>
        <dbReference type="Proteomes" id="UP000195667"/>
    </source>
</evidence>
<evidence type="ECO:0000313" key="1">
    <source>
        <dbReference type="EMBL" id="SJM96091.1"/>
    </source>
</evidence>
<proteinExistence type="predicted"/>
<dbReference type="Proteomes" id="UP000195667">
    <property type="component" value="Unassembled WGS sequence"/>
</dbReference>
<organism evidence="1 2">
    <name type="scientific">Crenothrix polyspora</name>
    <dbReference type="NCBI Taxonomy" id="360316"/>
    <lineage>
        <taxon>Bacteria</taxon>
        <taxon>Pseudomonadati</taxon>
        <taxon>Pseudomonadota</taxon>
        <taxon>Gammaproteobacteria</taxon>
        <taxon>Methylococcales</taxon>
        <taxon>Crenotrichaceae</taxon>
        <taxon>Crenothrix</taxon>
    </lineage>
</organism>
<dbReference type="EMBL" id="FUKI01000165">
    <property type="protein sequence ID" value="SJM96091.1"/>
    <property type="molecule type" value="Genomic_DNA"/>
</dbReference>
<sequence>MISVFVKFIMVSLRQRHLDKTGRISKVSALFTAFSQFNSYSVTVRTELVEVYRSCFDKLSTNGGCNCPKERARNNLSKFMLRQAQHERWWRLSCSSYFMHVPKLKTLYVGSYAE</sequence>
<gene>
    <name evidence="1" type="ORF">CRENPOLYSF1_850007</name>
</gene>
<reference evidence="2" key="1">
    <citation type="submission" date="2017-02" db="EMBL/GenBank/DDBJ databases">
        <authorList>
            <person name="Daims H."/>
        </authorList>
    </citation>
    <scope>NUCLEOTIDE SEQUENCE [LARGE SCALE GENOMIC DNA]</scope>
</reference>
<accession>A0A1R4HJ70</accession>
<dbReference type="AlphaFoldDB" id="A0A1R4HJ70"/>
<name>A0A1R4HJ70_9GAMM</name>